<gene>
    <name evidence="2" type="ORF">D2V04_09130</name>
</gene>
<evidence type="ECO:0000259" key="1">
    <source>
        <dbReference type="Pfam" id="PF12146"/>
    </source>
</evidence>
<accession>A0A418NI24</accession>
<reference evidence="2 3" key="1">
    <citation type="submission" date="2018-08" db="EMBL/GenBank/DDBJ databases">
        <title>Altererythrobacter sp.Ery1 and Ery12, the genome sequencing of novel strains in genus Alterythrobacter.</title>
        <authorList>
            <person name="Cheng H."/>
            <person name="Wu Y.-H."/>
            <person name="Fang C."/>
            <person name="Xu X.-W."/>
        </authorList>
    </citation>
    <scope>NUCLEOTIDE SEQUENCE [LARGE SCALE GENOMIC DNA]</scope>
    <source>
        <strain evidence="2 3">Ery1</strain>
    </source>
</reference>
<feature type="domain" description="Serine aminopeptidase S33" evidence="1">
    <location>
        <begin position="113"/>
        <end position="214"/>
    </location>
</feature>
<proteinExistence type="predicted"/>
<keyword evidence="2" id="KW-0378">Hydrolase</keyword>
<dbReference type="SUPFAM" id="SSF53474">
    <property type="entry name" value="alpha/beta-Hydrolases"/>
    <property type="match status" value="1"/>
</dbReference>
<dbReference type="InterPro" id="IPR053145">
    <property type="entry name" value="AB_hydrolase_Est10"/>
</dbReference>
<protein>
    <submittedName>
        <fullName evidence="2">Alpha/beta hydrolase</fullName>
    </submittedName>
</protein>
<dbReference type="Gene3D" id="3.40.50.1820">
    <property type="entry name" value="alpha/beta hydrolase"/>
    <property type="match status" value="1"/>
</dbReference>
<organism evidence="2 3">
    <name type="scientific">Pelagerythrobacter aerophilus</name>
    <dbReference type="NCBI Taxonomy" id="2306995"/>
    <lineage>
        <taxon>Bacteria</taxon>
        <taxon>Pseudomonadati</taxon>
        <taxon>Pseudomonadota</taxon>
        <taxon>Alphaproteobacteria</taxon>
        <taxon>Sphingomonadales</taxon>
        <taxon>Erythrobacteraceae</taxon>
        <taxon>Pelagerythrobacter</taxon>
    </lineage>
</organism>
<dbReference type="Pfam" id="PF12146">
    <property type="entry name" value="Hydrolase_4"/>
    <property type="match status" value="1"/>
</dbReference>
<name>A0A418NI24_9SPHN</name>
<dbReference type="PANTHER" id="PTHR43265">
    <property type="entry name" value="ESTERASE ESTD"/>
    <property type="match status" value="1"/>
</dbReference>
<dbReference type="OrthoDB" id="1412847at2"/>
<sequence>MTLALSSPAAAVAAQDHCRPGIYGAGEDAFVVLGAGSAAGPGRRYLFRDGRRGSTGEAGAMVTCEDDIATVAAADGTTQQWPRRETRETDTAFDSAATRLAGQLIEPAGPPDPTRPLVVMVHGSEQTAAIGSVYAYMLAAQGISAFVYDKRGTGASEGTYTQNFELLAEDAASALEKARRLAAGRFGRAGFFGGSQGGWVAPLAATRTPADFVAIGFGLVVSPIEEDRAQLLDEAHRMGLDPAEVAQVERLSRATAVLVRTHFQQGFEDLAEVRREIGSAPWATTIQGEYSGDMLRMSDADLRRIGRARFDNLELIWDYDAAAALGKLKVPLLWVLAEKDREAPIEQTRAVLTTLAETGQPIDVYLFPDTDHGMFEFRENPDGSRTGTRITDGYLRLLADWIKGDVHGRYGRGDKL</sequence>
<keyword evidence="3" id="KW-1185">Reference proteome</keyword>
<dbReference type="AlphaFoldDB" id="A0A418NI24"/>
<dbReference type="InterPro" id="IPR022742">
    <property type="entry name" value="Hydrolase_4"/>
</dbReference>
<evidence type="ECO:0000313" key="2">
    <source>
        <dbReference type="EMBL" id="RIV78256.1"/>
    </source>
</evidence>
<comment type="caution">
    <text evidence="2">The sequence shown here is derived from an EMBL/GenBank/DDBJ whole genome shotgun (WGS) entry which is preliminary data.</text>
</comment>
<dbReference type="Proteomes" id="UP000285092">
    <property type="component" value="Unassembled WGS sequence"/>
</dbReference>
<dbReference type="GO" id="GO:0052689">
    <property type="term" value="F:carboxylic ester hydrolase activity"/>
    <property type="evidence" value="ECO:0007669"/>
    <property type="project" value="TreeGrafter"/>
</dbReference>
<dbReference type="PANTHER" id="PTHR43265:SF1">
    <property type="entry name" value="ESTERASE ESTD"/>
    <property type="match status" value="1"/>
</dbReference>
<dbReference type="InterPro" id="IPR029058">
    <property type="entry name" value="AB_hydrolase_fold"/>
</dbReference>
<dbReference type="EMBL" id="QXFK01000016">
    <property type="protein sequence ID" value="RIV78256.1"/>
    <property type="molecule type" value="Genomic_DNA"/>
</dbReference>
<evidence type="ECO:0000313" key="3">
    <source>
        <dbReference type="Proteomes" id="UP000285092"/>
    </source>
</evidence>